<dbReference type="AlphaFoldDB" id="C1MW55"/>
<name>C1MW55_MICPC</name>
<dbReference type="Proteomes" id="UP000001876">
    <property type="component" value="Unassembled WGS sequence"/>
</dbReference>
<dbReference type="InterPro" id="IPR002052">
    <property type="entry name" value="DNA_methylase_N6_adenine_CS"/>
</dbReference>
<dbReference type="GO" id="GO:0016279">
    <property type="term" value="F:protein-lysine N-methyltransferase activity"/>
    <property type="evidence" value="ECO:0007669"/>
    <property type="project" value="InterPro"/>
</dbReference>
<feature type="compositionally biased region" description="Basic residues" evidence="5">
    <location>
        <begin position="16"/>
        <end position="26"/>
    </location>
</feature>
<dbReference type="KEGG" id="mpp:MICPUCDRAFT_59632"/>
<keyword evidence="2" id="KW-0963">Cytoplasm</keyword>
<dbReference type="GO" id="GO:0005737">
    <property type="term" value="C:cytoplasm"/>
    <property type="evidence" value="ECO:0007669"/>
    <property type="project" value="UniProtKB-SubCell"/>
</dbReference>
<accession>C1MW55</accession>
<dbReference type="PANTHER" id="PTHR13200">
    <property type="entry name" value="EEF1A LYSINE METHYLTRANSFERASE 1"/>
    <property type="match status" value="1"/>
</dbReference>
<evidence type="ECO:0000256" key="1">
    <source>
        <dbReference type="ARBA" id="ARBA00004496"/>
    </source>
</evidence>
<evidence type="ECO:0000313" key="7">
    <source>
        <dbReference type="Proteomes" id="UP000001876"/>
    </source>
</evidence>
<comment type="subcellular location">
    <subcellularLocation>
        <location evidence="1">Cytoplasm</location>
    </subcellularLocation>
</comment>
<evidence type="ECO:0000256" key="5">
    <source>
        <dbReference type="SAM" id="MobiDB-lite"/>
    </source>
</evidence>
<protein>
    <submittedName>
        <fullName evidence="6">Predicted protein</fullName>
    </submittedName>
</protein>
<dbReference type="EMBL" id="GG663741">
    <property type="protein sequence ID" value="EEH56109.1"/>
    <property type="molecule type" value="Genomic_DNA"/>
</dbReference>
<dbReference type="GO" id="GO:0032259">
    <property type="term" value="P:methylation"/>
    <property type="evidence" value="ECO:0007669"/>
    <property type="project" value="UniProtKB-KW"/>
</dbReference>
<keyword evidence="7" id="KW-1185">Reference proteome</keyword>
<reference evidence="6 7" key="1">
    <citation type="journal article" date="2009" name="Science">
        <title>Green evolution and dynamic adaptations revealed by genomes of the marine picoeukaryotes Micromonas.</title>
        <authorList>
            <person name="Worden A.Z."/>
            <person name="Lee J.H."/>
            <person name="Mock T."/>
            <person name="Rouze P."/>
            <person name="Simmons M.P."/>
            <person name="Aerts A.L."/>
            <person name="Allen A.E."/>
            <person name="Cuvelier M.L."/>
            <person name="Derelle E."/>
            <person name="Everett M.V."/>
            <person name="Foulon E."/>
            <person name="Grimwood J."/>
            <person name="Gundlach H."/>
            <person name="Henrissat B."/>
            <person name="Napoli C."/>
            <person name="McDonald S.M."/>
            <person name="Parker M.S."/>
            <person name="Rombauts S."/>
            <person name="Salamov A."/>
            <person name="Von Dassow P."/>
            <person name="Badger J.H."/>
            <person name="Coutinho P.M."/>
            <person name="Demir E."/>
            <person name="Dubchak I."/>
            <person name="Gentemann C."/>
            <person name="Eikrem W."/>
            <person name="Gready J.E."/>
            <person name="John U."/>
            <person name="Lanier W."/>
            <person name="Lindquist E.A."/>
            <person name="Lucas S."/>
            <person name="Mayer K.F."/>
            <person name="Moreau H."/>
            <person name="Not F."/>
            <person name="Otillar R."/>
            <person name="Panaud O."/>
            <person name="Pangilinan J."/>
            <person name="Paulsen I."/>
            <person name="Piegu B."/>
            <person name="Poliakov A."/>
            <person name="Robbens S."/>
            <person name="Schmutz J."/>
            <person name="Toulza E."/>
            <person name="Wyss T."/>
            <person name="Zelensky A."/>
            <person name="Zhou K."/>
            <person name="Armbrust E.V."/>
            <person name="Bhattacharya D."/>
            <person name="Goodenough U.W."/>
            <person name="Van de Peer Y."/>
            <person name="Grigoriev I.V."/>
        </authorList>
    </citation>
    <scope>NUCLEOTIDE SEQUENCE [LARGE SCALE GENOMIC DNA]</scope>
    <source>
        <strain evidence="6 7">CCMP1545</strain>
    </source>
</reference>
<dbReference type="eggNOG" id="ENOG502SCW2">
    <property type="taxonomic scope" value="Eukaryota"/>
</dbReference>
<dbReference type="InterPro" id="IPR041370">
    <property type="entry name" value="Mlase_EEF1AKMT1/ZCCHC4"/>
</dbReference>
<organism evidence="7">
    <name type="scientific">Micromonas pusilla (strain CCMP1545)</name>
    <name type="common">Picoplanktonic green alga</name>
    <dbReference type="NCBI Taxonomy" id="564608"/>
    <lineage>
        <taxon>Eukaryota</taxon>
        <taxon>Viridiplantae</taxon>
        <taxon>Chlorophyta</taxon>
        <taxon>Mamiellophyceae</taxon>
        <taxon>Mamiellales</taxon>
        <taxon>Mamiellaceae</taxon>
        <taxon>Micromonas</taxon>
    </lineage>
</organism>
<dbReference type="PANTHER" id="PTHR13200:SF0">
    <property type="entry name" value="EEF1A LYSINE METHYLTRANSFERASE 1"/>
    <property type="match status" value="1"/>
</dbReference>
<dbReference type="RefSeq" id="XP_003060157.1">
    <property type="nucleotide sequence ID" value="XM_003060111.1"/>
</dbReference>
<evidence type="ECO:0000256" key="3">
    <source>
        <dbReference type="ARBA" id="ARBA00022603"/>
    </source>
</evidence>
<sequence length="211" mass="24184">MSLARGGVVVLAGASSRKKRSKKSKRPPGSPATDLKPATVLGVEEDHRFEQFFYDDATTERLFKIATRYQRPAFLCTPSLAARAERANLDYLLLDRDARWKSRLGANKFKQFELTEPRQLRFPYDVVFCDPPFSNVEMRSLRRTVDLLAATDAQRASPVWLCFVRDREDELLDAFEGYDLERKPPALGYMSVKEETQERIFLYGPKGQPGR</sequence>
<dbReference type="GeneID" id="9685304"/>
<keyword evidence="3" id="KW-0489">Methyltransferase</keyword>
<evidence type="ECO:0000313" key="6">
    <source>
        <dbReference type="EMBL" id="EEH56109.1"/>
    </source>
</evidence>
<dbReference type="PROSITE" id="PS00092">
    <property type="entry name" value="N6_MTASE"/>
    <property type="match status" value="1"/>
</dbReference>
<dbReference type="OrthoDB" id="206354at2759"/>
<dbReference type="Pfam" id="PF10237">
    <property type="entry name" value="N6-adenineMlase"/>
    <property type="match status" value="1"/>
</dbReference>
<gene>
    <name evidence="6" type="ORF">MICPUCDRAFT_59632</name>
</gene>
<keyword evidence="4" id="KW-0808">Transferase</keyword>
<evidence type="ECO:0000256" key="4">
    <source>
        <dbReference type="ARBA" id="ARBA00022679"/>
    </source>
</evidence>
<dbReference type="GO" id="GO:0003676">
    <property type="term" value="F:nucleic acid binding"/>
    <property type="evidence" value="ECO:0007669"/>
    <property type="project" value="InterPro"/>
</dbReference>
<evidence type="ECO:0000256" key="2">
    <source>
        <dbReference type="ARBA" id="ARBA00022490"/>
    </source>
</evidence>
<proteinExistence type="predicted"/>
<feature type="region of interest" description="Disordered" evidence="5">
    <location>
        <begin position="1"/>
        <end position="36"/>
    </location>
</feature>
<dbReference type="InterPro" id="IPR019369">
    <property type="entry name" value="Efm5/EEF1AKMT1"/>
</dbReference>
<dbReference type="OMA" id="QFFYDDA"/>